<dbReference type="RefSeq" id="WP_140001918.1">
    <property type="nucleotide sequence ID" value="NZ_CP040946.1"/>
</dbReference>
<feature type="domain" description="General secretion pathway GspH" evidence="12">
    <location>
        <begin position="42"/>
        <end position="152"/>
    </location>
</feature>
<evidence type="ECO:0000256" key="5">
    <source>
        <dbReference type="ARBA" id="ARBA00022519"/>
    </source>
</evidence>
<keyword evidence="6 11" id="KW-0812">Transmembrane</keyword>
<keyword evidence="8 11" id="KW-0472">Membrane</keyword>
<evidence type="ECO:0000256" key="4">
    <source>
        <dbReference type="ARBA" id="ARBA00022481"/>
    </source>
</evidence>
<dbReference type="InterPro" id="IPR012902">
    <property type="entry name" value="N_methyl_site"/>
</dbReference>
<keyword evidence="5" id="KW-0997">Cell inner membrane</keyword>
<dbReference type="Proteomes" id="UP000311008">
    <property type="component" value="Chromosome"/>
</dbReference>
<protein>
    <recommendedName>
        <fullName evidence="2">Type II secretion system protein H</fullName>
    </recommendedName>
    <alternativeName>
        <fullName evidence="10">General secretion pathway protein H</fullName>
    </alternativeName>
</protein>
<keyword evidence="14" id="KW-1185">Reference proteome</keyword>
<evidence type="ECO:0000256" key="1">
    <source>
        <dbReference type="ARBA" id="ARBA00004377"/>
    </source>
</evidence>
<dbReference type="GO" id="GO:0005886">
    <property type="term" value="C:plasma membrane"/>
    <property type="evidence" value="ECO:0007669"/>
    <property type="project" value="UniProtKB-SubCell"/>
</dbReference>
<evidence type="ECO:0000256" key="7">
    <source>
        <dbReference type="ARBA" id="ARBA00022989"/>
    </source>
</evidence>
<name>A0A5B8CPI5_9PROT</name>
<evidence type="ECO:0000256" key="2">
    <source>
        <dbReference type="ARBA" id="ARBA00021549"/>
    </source>
</evidence>
<keyword evidence="4" id="KW-0488">Methylation</keyword>
<dbReference type="KEGG" id="mmec:FIU01_00460"/>
<keyword evidence="7 11" id="KW-1133">Transmembrane helix</keyword>
<evidence type="ECO:0000256" key="10">
    <source>
        <dbReference type="ARBA" id="ARBA00030775"/>
    </source>
</evidence>
<keyword evidence="3" id="KW-1003">Cell membrane</keyword>
<dbReference type="PROSITE" id="PS00409">
    <property type="entry name" value="PROKAR_NTER_METHYL"/>
    <property type="match status" value="1"/>
</dbReference>
<dbReference type="EMBL" id="CP040946">
    <property type="protein sequence ID" value="QDC43141.1"/>
    <property type="molecule type" value="Genomic_DNA"/>
</dbReference>
<dbReference type="Pfam" id="PF12019">
    <property type="entry name" value="GspH"/>
    <property type="match status" value="1"/>
</dbReference>
<dbReference type="OrthoDB" id="5956286at2"/>
<evidence type="ECO:0000256" key="9">
    <source>
        <dbReference type="ARBA" id="ARBA00025772"/>
    </source>
</evidence>
<comment type="subcellular location">
    <subcellularLocation>
        <location evidence="1">Cell inner membrane</location>
        <topology evidence="1">Single-pass membrane protein</topology>
    </subcellularLocation>
</comment>
<evidence type="ECO:0000256" key="3">
    <source>
        <dbReference type="ARBA" id="ARBA00022475"/>
    </source>
</evidence>
<dbReference type="InterPro" id="IPR045584">
    <property type="entry name" value="Pilin-like"/>
</dbReference>
<dbReference type="GO" id="GO:0015628">
    <property type="term" value="P:protein secretion by the type II secretion system"/>
    <property type="evidence" value="ECO:0007669"/>
    <property type="project" value="InterPro"/>
</dbReference>
<feature type="transmembrane region" description="Helical" evidence="11">
    <location>
        <begin position="6"/>
        <end position="29"/>
    </location>
</feature>
<evidence type="ECO:0000259" key="12">
    <source>
        <dbReference type="Pfam" id="PF12019"/>
    </source>
</evidence>
<evidence type="ECO:0000313" key="13">
    <source>
        <dbReference type="EMBL" id="QDC43141.1"/>
    </source>
</evidence>
<comment type="similarity">
    <text evidence="9">Belongs to the GSP H family.</text>
</comment>
<dbReference type="Gene3D" id="3.55.40.10">
    <property type="entry name" value="minor pseudopilin epsh domain"/>
    <property type="match status" value="1"/>
</dbReference>
<sequence>MHQKGFSLIELVVTMVVLVAVSSVAIPAFQTGIGNAQIRTVAESIHSGLQQARMEAIKRNARVKFTLQSDSAWQIGCVTVTSICPSTITQKNATEGSSTNITVSADNSTAVFSGFGTRDPATAVGLTVVNISNSQVKNEERRALRVVLAAGGNARVCDPTVTATGDARAC</sequence>
<organism evidence="13 14">
    <name type="scientific">Methylophilus medardicus</name>
    <dbReference type="NCBI Taxonomy" id="2588534"/>
    <lineage>
        <taxon>Bacteria</taxon>
        <taxon>Pseudomonadati</taxon>
        <taxon>Pseudomonadota</taxon>
        <taxon>Betaproteobacteria</taxon>
        <taxon>Nitrosomonadales</taxon>
        <taxon>Methylophilaceae</taxon>
        <taxon>Methylophilus</taxon>
    </lineage>
</organism>
<dbReference type="NCBIfam" id="TIGR02532">
    <property type="entry name" value="IV_pilin_GFxxxE"/>
    <property type="match status" value="1"/>
</dbReference>
<dbReference type="SUPFAM" id="SSF54523">
    <property type="entry name" value="Pili subunits"/>
    <property type="match status" value="1"/>
</dbReference>
<dbReference type="AlphaFoldDB" id="A0A5B8CPI5"/>
<accession>A0A5B8CPI5</accession>
<gene>
    <name evidence="13" type="ORF">FIU01_00460</name>
</gene>
<evidence type="ECO:0000256" key="8">
    <source>
        <dbReference type="ARBA" id="ARBA00023136"/>
    </source>
</evidence>
<evidence type="ECO:0000256" key="6">
    <source>
        <dbReference type="ARBA" id="ARBA00022692"/>
    </source>
</evidence>
<evidence type="ECO:0000313" key="14">
    <source>
        <dbReference type="Proteomes" id="UP000311008"/>
    </source>
</evidence>
<reference evidence="14" key="1">
    <citation type="journal article" date="2019" name="ISME J.">
        <title>Evolution in action: habitat transition from sediment to the pelagial leads to genome streamlining in Methylophilaceae.</title>
        <authorList>
            <person name="Salcher M."/>
            <person name="Schaefle D."/>
            <person name="Kaspar M."/>
            <person name="Neuenschwander S.M."/>
            <person name="Ghai R."/>
        </authorList>
    </citation>
    <scope>NUCLEOTIDE SEQUENCE [LARGE SCALE GENOMIC DNA]</scope>
    <source>
        <strain evidence="14">MMS-M-51</strain>
    </source>
</reference>
<dbReference type="InterPro" id="IPR022346">
    <property type="entry name" value="T2SS_GspH"/>
</dbReference>
<evidence type="ECO:0000256" key="11">
    <source>
        <dbReference type="SAM" id="Phobius"/>
    </source>
</evidence>
<dbReference type="GO" id="GO:0015627">
    <property type="term" value="C:type II protein secretion system complex"/>
    <property type="evidence" value="ECO:0007669"/>
    <property type="project" value="InterPro"/>
</dbReference>
<dbReference type="Pfam" id="PF07963">
    <property type="entry name" value="N_methyl"/>
    <property type="match status" value="1"/>
</dbReference>
<proteinExistence type="inferred from homology"/>